<dbReference type="OrthoDB" id="1550566at2"/>
<dbReference type="InterPro" id="IPR036390">
    <property type="entry name" value="WH_DNA-bd_sf"/>
</dbReference>
<keyword evidence="2" id="KW-1185">Reference proteome</keyword>
<dbReference type="EMBL" id="AZGC01000008">
    <property type="protein sequence ID" value="KRL96377.1"/>
    <property type="molecule type" value="Genomic_DNA"/>
</dbReference>
<evidence type="ECO:0008006" key="3">
    <source>
        <dbReference type="Google" id="ProtNLM"/>
    </source>
</evidence>
<dbReference type="RefSeq" id="WP_056995251.1">
    <property type="nucleotide sequence ID" value="NZ_AZGC01000008.1"/>
</dbReference>
<comment type="caution">
    <text evidence="1">The sequence shown here is derived from an EMBL/GenBank/DDBJ whole genome shotgun (WGS) entry which is preliminary data.</text>
</comment>
<evidence type="ECO:0000313" key="1">
    <source>
        <dbReference type="EMBL" id="KRL96377.1"/>
    </source>
</evidence>
<dbReference type="InterPro" id="IPR027417">
    <property type="entry name" value="P-loop_NTPase"/>
</dbReference>
<dbReference type="PATRIC" id="fig|1423742.4.peg.188"/>
<dbReference type="Gene3D" id="1.10.10.10">
    <property type="entry name" value="Winged helix-like DNA-binding domain superfamily/Winged helix DNA-binding domain"/>
    <property type="match status" value="1"/>
</dbReference>
<dbReference type="STRING" id="417373.GCA_001570685_01180"/>
<protein>
    <recommendedName>
        <fullName evidence="3">ATPase domain-containing protein</fullName>
    </recommendedName>
</protein>
<organism evidence="1 2">
    <name type="scientific">Limosilactobacillus equigenerosi DSM 18793 = JCM 14505</name>
    <dbReference type="NCBI Taxonomy" id="1423742"/>
    <lineage>
        <taxon>Bacteria</taxon>
        <taxon>Bacillati</taxon>
        <taxon>Bacillota</taxon>
        <taxon>Bacilli</taxon>
        <taxon>Lactobacillales</taxon>
        <taxon>Lactobacillaceae</taxon>
        <taxon>Limosilactobacillus</taxon>
    </lineage>
</organism>
<gene>
    <name evidence="1" type="ORF">FC21_GL000176</name>
</gene>
<reference evidence="1 2" key="1">
    <citation type="journal article" date="2015" name="Genome Announc.">
        <title>Expanding the biotechnology potential of lactobacilli through comparative genomics of 213 strains and associated genera.</title>
        <authorList>
            <person name="Sun Z."/>
            <person name="Harris H.M."/>
            <person name="McCann A."/>
            <person name="Guo C."/>
            <person name="Argimon S."/>
            <person name="Zhang W."/>
            <person name="Yang X."/>
            <person name="Jeffery I.B."/>
            <person name="Cooney J.C."/>
            <person name="Kagawa T.F."/>
            <person name="Liu W."/>
            <person name="Song Y."/>
            <person name="Salvetti E."/>
            <person name="Wrobel A."/>
            <person name="Rasinkangas P."/>
            <person name="Parkhill J."/>
            <person name="Rea M.C."/>
            <person name="O'Sullivan O."/>
            <person name="Ritari J."/>
            <person name="Douillard F.P."/>
            <person name="Paul Ross R."/>
            <person name="Yang R."/>
            <person name="Briner A.E."/>
            <person name="Felis G.E."/>
            <person name="de Vos W.M."/>
            <person name="Barrangou R."/>
            <person name="Klaenhammer T.R."/>
            <person name="Caufield P.W."/>
            <person name="Cui Y."/>
            <person name="Zhang H."/>
            <person name="O'Toole P.W."/>
        </authorList>
    </citation>
    <scope>NUCLEOTIDE SEQUENCE [LARGE SCALE GENOMIC DNA]</scope>
    <source>
        <strain evidence="1 2">DSM 18793</strain>
    </source>
</reference>
<proteinExistence type="predicted"/>
<dbReference type="AlphaFoldDB" id="A0A0R1UT51"/>
<dbReference type="Gene3D" id="3.40.50.300">
    <property type="entry name" value="P-loop containing nucleotide triphosphate hydrolases"/>
    <property type="match status" value="1"/>
</dbReference>
<accession>A0A0R1UT51</accession>
<sequence>MQNPFTLNFGKEPLTIINRQTAKNQIVEDFTAPIINNQVYIISGVRGSGKTVLLTEISKQLAQQSKWLTVELNSTRDLMTALLSKLYDLPAIAPLLIEANIDLSFFGIGVHLKTAAPIVDIETALSRVMDLLQHKGYRLLVTIDEVTNSQSMREFTAAFQILVRQEAPIFLLMTGLYENISDLQNEDSLTFLYRAPKVFLSGLNLTAIMGKYQSIFKLDEAQAMKMAKITQGYPFAFQLLGYLKWQQPTITDEELLTEFDIQIQEYVYQKLWHDLSPKDQSVLIALAKLANQQGQVKISSLRQELDMSSSLMSIYRDRLKKKGLVDASRYGYLSFTLPRFDHYIKLYYLSH</sequence>
<name>A0A0R1UT51_9LACO</name>
<dbReference type="Proteomes" id="UP000051084">
    <property type="component" value="Unassembled WGS sequence"/>
</dbReference>
<dbReference type="SUPFAM" id="SSF46785">
    <property type="entry name" value="Winged helix' DNA-binding domain"/>
    <property type="match status" value="1"/>
</dbReference>
<evidence type="ECO:0000313" key="2">
    <source>
        <dbReference type="Proteomes" id="UP000051084"/>
    </source>
</evidence>
<dbReference type="InterPro" id="IPR036388">
    <property type="entry name" value="WH-like_DNA-bd_sf"/>
</dbReference>
<dbReference type="SUPFAM" id="SSF52540">
    <property type="entry name" value="P-loop containing nucleoside triphosphate hydrolases"/>
    <property type="match status" value="1"/>
</dbReference>